<feature type="binding site" evidence="5">
    <location>
        <position position="155"/>
    </location>
    <ligand>
        <name>GTP</name>
        <dbReference type="ChEBI" id="CHEBI:37565"/>
    </ligand>
</feature>
<dbReference type="InterPro" id="IPR036525">
    <property type="entry name" value="Tubulin/FtsZ_GTPase_sf"/>
</dbReference>
<dbReference type="InterPro" id="IPR000158">
    <property type="entry name" value="Cell_div_FtsZ"/>
</dbReference>
<dbReference type="KEGG" id="rpm:RSPPHO_02654"/>
<feature type="region of interest" description="Disordered" evidence="8">
    <location>
        <begin position="335"/>
        <end position="372"/>
    </location>
</feature>
<evidence type="ECO:0000256" key="8">
    <source>
        <dbReference type="SAM" id="MobiDB-lite"/>
    </source>
</evidence>
<dbReference type="PANTHER" id="PTHR30314:SF3">
    <property type="entry name" value="MITOCHONDRIAL DIVISION PROTEIN FSZA"/>
    <property type="match status" value="1"/>
</dbReference>
<dbReference type="SMART" id="SM00864">
    <property type="entry name" value="Tubulin"/>
    <property type="match status" value="1"/>
</dbReference>
<dbReference type="Pfam" id="PF00091">
    <property type="entry name" value="Tubulin"/>
    <property type="match status" value="1"/>
</dbReference>
<evidence type="ECO:0000256" key="2">
    <source>
        <dbReference type="ARBA" id="ARBA00022490"/>
    </source>
</evidence>
<evidence type="ECO:0000256" key="4">
    <source>
        <dbReference type="ARBA" id="ARBA00023134"/>
    </source>
</evidence>
<feature type="region of interest" description="Disordered" evidence="8">
    <location>
        <begin position="570"/>
        <end position="696"/>
    </location>
</feature>
<dbReference type="InterPro" id="IPR037103">
    <property type="entry name" value="Tubulin/FtsZ-like_C"/>
</dbReference>
<dbReference type="NCBIfam" id="TIGR00065">
    <property type="entry name" value="ftsZ"/>
    <property type="match status" value="1"/>
</dbReference>
<dbReference type="InterPro" id="IPR018316">
    <property type="entry name" value="Tubulin/FtsZ_2-layer-sand-dom"/>
</dbReference>
<feature type="domain" description="Tubulin/FtsZ 2-layer sandwich" evidence="10">
    <location>
        <begin position="219"/>
        <end position="337"/>
    </location>
</feature>
<dbReference type="PROSITE" id="PS01134">
    <property type="entry name" value="FTSZ_1"/>
    <property type="match status" value="1"/>
</dbReference>
<dbReference type="STRING" id="1150469.RSPPHO_02654"/>
<evidence type="ECO:0000256" key="7">
    <source>
        <dbReference type="RuleBase" id="RU000631"/>
    </source>
</evidence>
<feature type="binding site" evidence="5">
    <location>
        <position position="199"/>
    </location>
    <ligand>
        <name>GTP</name>
        <dbReference type="ChEBI" id="CHEBI:37565"/>
    </ligand>
</feature>
<dbReference type="Proteomes" id="UP000033220">
    <property type="component" value="Chromosome DSM 122"/>
</dbReference>
<dbReference type="GO" id="GO:0000917">
    <property type="term" value="P:division septum assembly"/>
    <property type="evidence" value="ECO:0007669"/>
    <property type="project" value="UniProtKB-KW"/>
</dbReference>
<dbReference type="GO" id="GO:0005737">
    <property type="term" value="C:cytoplasm"/>
    <property type="evidence" value="ECO:0007669"/>
    <property type="project" value="UniProtKB-SubCell"/>
</dbReference>
<comment type="similarity">
    <text evidence="1 5 7">Belongs to the FtsZ family.</text>
</comment>
<feature type="binding site" evidence="5">
    <location>
        <begin position="120"/>
        <end position="122"/>
    </location>
    <ligand>
        <name>GTP</name>
        <dbReference type="ChEBI" id="CHEBI:37565"/>
    </ligand>
</feature>
<reference evidence="11 12" key="1">
    <citation type="submission" date="2012-02" db="EMBL/GenBank/DDBJ databases">
        <title>Shotgun genome sequence of Phaeospirillum photometricum DSM 122.</title>
        <authorList>
            <person name="Duquesne K."/>
            <person name="Sturgis J."/>
        </authorList>
    </citation>
    <scope>NUCLEOTIDE SEQUENCE [LARGE SCALE GENOMIC DNA]</scope>
    <source>
        <strain evidence="12">DSM122</strain>
    </source>
</reference>
<evidence type="ECO:0000313" key="12">
    <source>
        <dbReference type="Proteomes" id="UP000033220"/>
    </source>
</evidence>
<dbReference type="PANTHER" id="PTHR30314">
    <property type="entry name" value="CELL DIVISION PROTEIN FTSZ-RELATED"/>
    <property type="match status" value="1"/>
</dbReference>
<evidence type="ECO:0000256" key="1">
    <source>
        <dbReference type="ARBA" id="ARBA00009690"/>
    </source>
</evidence>
<dbReference type="EMBL" id="HE663493">
    <property type="protein sequence ID" value="CCG09280.1"/>
    <property type="molecule type" value="Genomic_DNA"/>
</dbReference>
<dbReference type="InterPro" id="IPR045061">
    <property type="entry name" value="FtsZ/CetZ"/>
</dbReference>
<feature type="region of interest" description="Disordered" evidence="8">
    <location>
        <begin position="436"/>
        <end position="492"/>
    </location>
</feature>
<dbReference type="CDD" id="cd02201">
    <property type="entry name" value="FtsZ_type1"/>
    <property type="match status" value="1"/>
</dbReference>
<evidence type="ECO:0000259" key="9">
    <source>
        <dbReference type="SMART" id="SM00864"/>
    </source>
</evidence>
<dbReference type="InterPro" id="IPR003008">
    <property type="entry name" value="Tubulin_FtsZ_GTPase"/>
</dbReference>
<dbReference type="GO" id="GO:0005525">
    <property type="term" value="F:GTP binding"/>
    <property type="evidence" value="ECO:0007669"/>
    <property type="project" value="UniProtKB-UniRule"/>
</dbReference>
<dbReference type="GO" id="GO:0032153">
    <property type="term" value="C:cell division site"/>
    <property type="evidence" value="ECO:0007669"/>
    <property type="project" value="UniProtKB-UniRule"/>
</dbReference>
<dbReference type="GO" id="GO:0003924">
    <property type="term" value="F:GTPase activity"/>
    <property type="evidence" value="ECO:0007669"/>
    <property type="project" value="UniProtKB-UniRule"/>
</dbReference>
<keyword evidence="5 7" id="KW-0717">Septation</keyword>
<dbReference type="AlphaFoldDB" id="H6SNE9"/>
<feature type="domain" description="Tubulin/FtsZ GTPase" evidence="9">
    <location>
        <begin position="25"/>
        <end position="217"/>
    </location>
</feature>
<feature type="compositionally biased region" description="Basic and acidic residues" evidence="8">
    <location>
        <begin position="671"/>
        <end position="686"/>
    </location>
</feature>
<keyword evidence="5 7" id="KW-0131">Cell cycle</keyword>
<evidence type="ECO:0000313" key="11">
    <source>
        <dbReference type="EMBL" id="CCG09280.1"/>
    </source>
</evidence>
<dbReference type="Gene3D" id="3.30.1330.20">
    <property type="entry name" value="Tubulin/FtsZ, C-terminal domain"/>
    <property type="match status" value="1"/>
</dbReference>
<feature type="compositionally biased region" description="Low complexity" evidence="8">
    <location>
        <begin position="398"/>
        <end position="408"/>
    </location>
</feature>
<feature type="binding site" evidence="5">
    <location>
        <begin position="33"/>
        <end position="37"/>
    </location>
    <ligand>
        <name>GTP</name>
        <dbReference type="ChEBI" id="CHEBI:37565"/>
    </ligand>
</feature>
<accession>H6SNE9</accession>
<dbReference type="Pfam" id="PF12327">
    <property type="entry name" value="FtsZ_C"/>
    <property type="match status" value="1"/>
</dbReference>
<protein>
    <recommendedName>
        <fullName evidence="5 6">Cell division protein FtsZ</fullName>
    </recommendedName>
</protein>
<name>H6SNE9_PARPM</name>
<feature type="compositionally biased region" description="Low complexity" evidence="8">
    <location>
        <begin position="337"/>
        <end position="358"/>
    </location>
</feature>
<dbReference type="PROSITE" id="PS01135">
    <property type="entry name" value="FTSZ_2"/>
    <property type="match status" value="1"/>
</dbReference>
<dbReference type="HAMAP" id="MF_00909">
    <property type="entry name" value="FtsZ"/>
    <property type="match status" value="1"/>
</dbReference>
<keyword evidence="2 5" id="KW-0963">Cytoplasm</keyword>
<dbReference type="InterPro" id="IPR008280">
    <property type="entry name" value="Tub_FtsZ_C"/>
</dbReference>
<comment type="subcellular location">
    <subcellularLocation>
        <location evidence="5">Cytoplasm</location>
    </subcellularLocation>
    <text evidence="5">Assembles at midcell at the inner surface of the cytoplasmic membrane.</text>
</comment>
<dbReference type="InterPro" id="IPR024757">
    <property type="entry name" value="FtsZ_C"/>
</dbReference>
<dbReference type="SUPFAM" id="SSF52490">
    <property type="entry name" value="Tubulin nucleotide-binding domain-like"/>
    <property type="match status" value="1"/>
</dbReference>
<dbReference type="SMART" id="SM00865">
    <property type="entry name" value="Tubulin_C"/>
    <property type="match status" value="1"/>
</dbReference>
<dbReference type="FunFam" id="3.30.1330.20:FF:000011">
    <property type="entry name" value="Cell division protein FtsZ"/>
    <property type="match status" value="1"/>
</dbReference>
<keyword evidence="4 5" id="KW-0342">GTP-binding</keyword>
<dbReference type="GO" id="GO:0043093">
    <property type="term" value="P:FtsZ-dependent cytokinesis"/>
    <property type="evidence" value="ECO:0007669"/>
    <property type="project" value="UniProtKB-UniRule"/>
</dbReference>
<keyword evidence="12" id="KW-1185">Reference proteome</keyword>
<evidence type="ECO:0000259" key="10">
    <source>
        <dbReference type="SMART" id="SM00865"/>
    </source>
</evidence>
<dbReference type="PRINTS" id="PR00423">
    <property type="entry name" value="CELLDVISFTSZ"/>
</dbReference>
<dbReference type="SUPFAM" id="SSF55307">
    <property type="entry name" value="Tubulin C-terminal domain-like"/>
    <property type="match status" value="1"/>
</dbReference>
<dbReference type="FunFam" id="3.40.50.1440:FF:000001">
    <property type="entry name" value="Cell division protein FtsZ"/>
    <property type="match status" value="1"/>
</dbReference>
<organism evidence="11 12">
    <name type="scientific">Pararhodospirillum photometricum DSM 122</name>
    <dbReference type="NCBI Taxonomy" id="1150469"/>
    <lineage>
        <taxon>Bacteria</taxon>
        <taxon>Pseudomonadati</taxon>
        <taxon>Pseudomonadota</taxon>
        <taxon>Alphaproteobacteria</taxon>
        <taxon>Rhodospirillales</taxon>
        <taxon>Rhodospirillaceae</taxon>
        <taxon>Pararhodospirillum</taxon>
    </lineage>
</organism>
<evidence type="ECO:0000256" key="3">
    <source>
        <dbReference type="ARBA" id="ARBA00022741"/>
    </source>
</evidence>
<dbReference type="Gene3D" id="3.40.50.1440">
    <property type="entry name" value="Tubulin/FtsZ, GTPase domain"/>
    <property type="match status" value="1"/>
</dbReference>
<dbReference type="PATRIC" id="fig|1150469.3.peg.3018"/>
<evidence type="ECO:0000256" key="6">
    <source>
        <dbReference type="NCBIfam" id="TIGR00065"/>
    </source>
</evidence>
<dbReference type="HOGENOM" id="CLU_024865_5_0_5"/>
<comment type="function">
    <text evidence="5 7">Essential cell division protein that forms a contractile ring structure (Z ring) at the future cell division site. The regulation of the ring assembly controls the timing and the location of cell division. One of the functions of the FtsZ ring is to recruit other cell division proteins to the septum to produce a new cell wall between the dividing cells. Binds GTP and shows GTPase activity.</text>
</comment>
<sequence>MTRRLTMALTLNIPEGPDTPHLRPRITVVGVGGAGGNAVNNMIEANLNGVDFVVANTDAQALSHSRTSRRIQLGTEATRGLGAGARPEVGRVAAEEAIEAVAAELQGSNMVFITAGMGGGTGTGAAPVVASVARELGILTVGVVTKPFQFEGAHRMRLAEAGIDELAQFVDTLIIIPNQNLFHVANEKTTFADAFKLADEVLYSGVRSVTDLMINPGLINLDFADVRTVMHDMGRAMMGTGEAEGERRALDAAEAAIANPLLEDTSMRGARGVLINITGGTDVTLYEVDEAANRIREEVETEAHIIFGSSLDDSLHGRIRVSVVATGISAEAMGRSQPVAPAQPAPQAAAPVQTAPRPVAEPRPVPKLAQARPAPRVAQAVASVAARAAAAAHTAAAPAAGASLTSAGRPEVPPRPVKNEQSVRLLESLVLEANAKRDAQGTAVPPPAPTMPTAPVSQPAAPQPTARPLSRPAPTLPLGGSARPAAASTPEVKRPLGARLSRDAFIPQPPVDTGSAGRAAQAAMAAIKAREATRYDVPPPAASAAPVHEDLHSPEPAYLEEEETYARLEDEVDLPVTADGTMAPAMRAPVFPPLPETSRGAYAPPPPRPTRASEPEDLPPPPPPAPTRERAEKPSLLARITGLGSRASSHPEPREAQAQQPPLMAKTLSADPRERPVASQGEDHLEIPAFLRRQAN</sequence>
<keyword evidence="5 7" id="KW-0132">Cell division</keyword>
<evidence type="ECO:0000256" key="5">
    <source>
        <dbReference type="HAMAP-Rule" id="MF_00909"/>
    </source>
</evidence>
<dbReference type="eggNOG" id="COG0206">
    <property type="taxonomic scope" value="Bacteria"/>
</dbReference>
<dbReference type="GO" id="GO:0051258">
    <property type="term" value="P:protein polymerization"/>
    <property type="evidence" value="ECO:0007669"/>
    <property type="project" value="UniProtKB-UniRule"/>
</dbReference>
<dbReference type="InterPro" id="IPR020805">
    <property type="entry name" value="Cell_div_FtsZ_CS"/>
</dbReference>
<proteinExistence type="inferred from homology"/>
<feature type="region of interest" description="Disordered" evidence="8">
    <location>
        <begin position="398"/>
        <end position="421"/>
    </location>
</feature>
<comment type="subunit">
    <text evidence="5">Homodimer. Polymerizes to form a dynamic ring structure in a strictly GTP-dependent manner. Interacts directly with several other division proteins.</text>
</comment>
<feature type="binding site" evidence="5">
    <location>
        <position position="151"/>
    </location>
    <ligand>
        <name>GTP</name>
        <dbReference type="ChEBI" id="CHEBI:37565"/>
    </ligand>
</feature>
<gene>
    <name evidence="5" type="primary">ftsZ</name>
    <name evidence="11" type="ORF">RSPPHO_02654</name>
</gene>
<keyword evidence="3 5" id="KW-0547">Nucleotide-binding</keyword>